<dbReference type="PANTHER" id="PTHR35465:SF1">
    <property type="entry name" value="PHOSPHATIDYLINOSITOL-GLYCAN BIOSYNTHESIS CLASS X PROTEIN"/>
    <property type="match status" value="1"/>
</dbReference>
<feature type="non-terminal residue" evidence="2">
    <location>
        <position position="1"/>
    </location>
</feature>
<gene>
    <name evidence="2" type="ORF">KI387_019537</name>
</gene>
<comment type="caution">
    <text evidence="2">The sequence shown here is derived from an EMBL/GenBank/DDBJ whole genome shotgun (WGS) entry which is preliminary data.</text>
</comment>
<dbReference type="PANTHER" id="PTHR35465">
    <property type="entry name" value="CAVEOLIN-1 PROTEIN"/>
    <property type="match status" value="1"/>
</dbReference>
<sequence length="172" mass="19221">SRAKVLNVGEELIQEVLPLHMGQALYELYGLKASRWYEVKISYPASIPARFSIVIVKDNATIVFNLGRRLLNTEKQIFKADNIVPDASGYGKNFALVSVEPAGIVAKSHLKEQQFVIFNIVCDELFLGIPIQAWWVGFLVVFGVVIICFIPVFLPPELLPGKSSKESMKRIS</sequence>
<keyword evidence="3" id="KW-1185">Reference proteome</keyword>
<evidence type="ECO:0000313" key="2">
    <source>
        <dbReference type="EMBL" id="KAH9317768.1"/>
    </source>
</evidence>
<reference evidence="2 3" key="1">
    <citation type="journal article" date="2021" name="Nat. Plants">
        <title>The Taxus genome provides insights into paclitaxel biosynthesis.</title>
        <authorList>
            <person name="Xiong X."/>
            <person name="Gou J."/>
            <person name="Liao Q."/>
            <person name="Li Y."/>
            <person name="Zhou Q."/>
            <person name="Bi G."/>
            <person name="Li C."/>
            <person name="Du R."/>
            <person name="Wang X."/>
            <person name="Sun T."/>
            <person name="Guo L."/>
            <person name="Liang H."/>
            <person name="Lu P."/>
            <person name="Wu Y."/>
            <person name="Zhang Z."/>
            <person name="Ro D.K."/>
            <person name="Shang Y."/>
            <person name="Huang S."/>
            <person name="Yan J."/>
        </authorList>
    </citation>
    <scope>NUCLEOTIDE SEQUENCE [LARGE SCALE GENOMIC DNA]</scope>
    <source>
        <strain evidence="2">Ta-2019</strain>
    </source>
</reference>
<dbReference type="OMA" id="DQGGMYV"/>
<dbReference type="Proteomes" id="UP000824469">
    <property type="component" value="Unassembled WGS sequence"/>
</dbReference>
<protein>
    <submittedName>
        <fullName evidence="2">Uncharacterized protein</fullName>
    </submittedName>
</protein>
<proteinExistence type="predicted"/>
<organism evidence="2 3">
    <name type="scientific">Taxus chinensis</name>
    <name type="common">Chinese yew</name>
    <name type="synonym">Taxus wallichiana var. chinensis</name>
    <dbReference type="NCBI Taxonomy" id="29808"/>
    <lineage>
        <taxon>Eukaryota</taxon>
        <taxon>Viridiplantae</taxon>
        <taxon>Streptophyta</taxon>
        <taxon>Embryophyta</taxon>
        <taxon>Tracheophyta</taxon>
        <taxon>Spermatophyta</taxon>
        <taxon>Pinopsida</taxon>
        <taxon>Pinidae</taxon>
        <taxon>Conifers II</taxon>
        <taxon>Cupressales</taxon>
        <taxon>Taxaceae</taxon>
        <taxon>Taxus</taxon>
    </lineage>
</organism>
<name>A0AA38GA88_TAXCH</name>
<accession>A0AA38GA88</accession>
<evidence type="ECO:0000313" key="3">
    <source>
        <dbReference type="Proteomes" id="UP000824469"/>
    </source>
</evidence>
<feature type="transmembrane region" description="Helical" evidence="1">
    <location>
        <begin position="133"/>
        <end position="154"/>
    </location>
</feature>
<keyword evidence="1" id="KW-0812">Transmembrane</keyword>
<evidence type="ECO:0000256" key="1">
    <source>
        <dbReference type="SAM" id="Phobius"/>
    </source>
</evidence>
<dbReference type="AlphaFoldDB" id="A0AA38GA88"/>
<dbReference type="EMBL" id="JAHRHJ020000004">
    <property type="protein sequence ID" value="KAH9317768.1"/>
    <property type="molecule type" value="Genomic_DNA"/>
</dbReference>
<keyword evidence="1" id="KW-0472">Membrane</keyword>
<keyword evidence="1" id="KW-1133">Transmembrane helix</keyword>